<dbReference type="OrthoDB" id="2310150at2759"/>
<dbReference type="AlphaFoldDB" id="A0A2V0PA82"/>
<gene>
    <name evidence="3" type="ORF">Rsub_09624</name>
</gene>
<evidence type="ECO:0000313" key="4">
    <source>
        <dbReference type="Proteomes" id="UP000247498"/>
    </source>
</evidence>
<protein>
    <recommendedName>
        <fullName evidence="2">NADP-dependent oxidoreductase domain-containing protein</fullName>
    </recommendedName>
</protein>
<dbReference type="PANTHER" id="PTHR43364:SF17">
    <property type="entry name" value="ALDO KETO REDUCTASE"/>
    <property type="match status" value="1"/>
</dbReference>
<dbReference type="InterPro" id="IPR050523">
    <property type="entry name" value="AKR_Detox_Biosynth"/>
</dbReference>
<organism evidence="3 4">
    <name type="scientific">Raphidocelis subcapitata</name>
    <dbReference type="NCBI Taxonomy" id="307507"/>
    <lineage>
        <taxon>Eukaryota</taxon>
        <taxon>Viridiplantae</taxon>
        <taxon>Chlorophyta</taxon>
        <taxon>core chlorophytes</taxon>
        <taxon>Chlorophyceae</taxon>
        <taxon>CS clade</taxon>
        <taxon>Sphaeropleales</taxon>
        <taxon>Selenastraceae</taxon>
        <taxon>Raphidocelis</taxon>
    </lineage>
</organism>
<reference evidence="3 4" key="1">
    <citation type="journal article" date="2018" name="Sci. Rep.">
        <title>Raphidocelis subcapitata (=Pseudokirchneriella subcapitata) provides an insight into genome evolution and environmental adaptations in the Sphaeropleales.</title>
        <authorList>
            <person name="Suzuki S."/>
            <person name="Yamaguchi H."/>
            <person name="Nakajima N."/>
            <person name="Kawachi M."/>
        </authorList>
    </citation>
    <scope>NUCLEOTIDE SEQUENCE [LARGE SCALE GENOMIC DNA]</scope>
    <source>
        <strain evidence="3 4">NIES-35</strain>
    </source>
</reference>
<dbReference type="InterPro" id="IPR023210">
    <property type="entry name" value="NADP_OxRdtase_dom"/>
</dbReference>
<dbReference type="InterPro" id="IPR036812">
    <property type="entry name" value="NAD(P)_OxRdtase_dom_sf"/>
</dbReference>
<dbReference type="CDD" id="cd19094">
    <property type="entry name" value="AKR_Tas-like"/>
    <property type="match status" value="1"/>
</dbReference>
<accession>A0A2V0PA82</accession>
<proteinExistence type="predicted"/>
<dbReference type="EMBL" id="BDRX01000086">
    <property type="protein sequence ID" value="GBF96768.1"/>
    <property type="molecule type" value="Genomic_DNA"/>
</dbReference>
<evidence type="ECO:0000256" key="1">
    <source>
        <dbReference type="SAM" id="MobiDB-lite"/>
    </source>
</evidence>
<dbReference type="Pfam" id="PF00248">
    <property type="entry name" value="Aldo_ket_red"/>
    <property type="match status" value="1"/>
</dbReference>
<feature type="region of interest" description="Disordered" evidence="1">
    <location>
        <begin position="1"/>
        <end position="42"/>
    </location>
</feature>
<evidence type="ECO:0000313" key="3">
    <source>
        <dbReference type="EMBL" id="GBF96768.1"/>
    </source>
</evidence>
<dbReference type="STRING" id="307507.A0A2V0PA82"/>
<sequence length="426" mass="45773">MQPHRPLSDQARCRVGTGSNGRAAVPRRCRQRGRSGGGSGERGRVHVIVRAAEVSAPADVSITLAPLGASDLVVPNVAIGTMTFGEQTGEAEAHRMLSMAADVGASFLDTAEIYPVAPRPETAGATSSIIGRWLRGRRRDDSIIATKVAGRSAGLEWVPANRTDPRGPEAPLVLDGPSIVAATEGELRRLGTDHIDLLYLHWPDRYYAGFGRSQYRVDREWDYSPFSVLVAAVAQLLEEGKIRYWALSNETSFGVCMYCMVADALGVDRPVAIQNSYSLVHRSFEGELAETCSPRHFNLPLLPWSALAGGALSGKYLEKPPQGVEPAGPASRFSLFPDRYARFNTVRVQRAAARYADIAADCGLTPAQLAYAWAASRPFVGPTIVGATNAAQLASNLAFTSVELGPDVLAAIDAVHLQRRDPSLVD</sequence>
<dbReference type="Proteomes" id="UP000247498">
    <property type="component" value="Unassembled WGS sequence"/>
</dbReference>
<keyword evidence="4" id="KW-1185">Reference proteome</keyword>
<evidence type="ECO:0000259" key="2">
    <source>
        <dbReference type="Pfam" id="PF00248"/>
    </source>
</evidence>
<dbReference type="InParanoid" id="A0A2V0PA82"/>
<dbReference type="PANTHER" id="PTHR43364">
    <property type="entry name" value="NADH-SPECIFIC METHYLGLYOXAL REDUCTASE-RELATED"/>
    <property type="match status" value="1"/>
</dbReference>
<feature type="domain" description="NADP-dependent oxidoreductase" evidence="2">
    <location>
        <begin position="77"/>
        <end position="415"/>
    </location>
</feature>
<comment type="caution">
    <text evidence="3">The sequence shown here is derived from an EMBL/GenBank/DDBJ whole genome shotgun (WGS) entry which is preliminary data.</text>
</comment>
<name>A0A2V0PA82_9CHLO</name>
<dbReference type="SUPFAM" id="SSF51430">
    <property type="entry name" value="NAD(P)-linked oxidoreductase"/>
    <property type="match status" value="1"/>
</dbReference>
<dbReference type="Gene3D" id="3.20.20.100">
    <property type="entry name" value="NADP-dependent oxidoreductase domain"/>
    <property type="match status" value="1"/>
</dbReference>